<dbReference type="InterPro" id="IPR041719">
    <property type="entry name" value="Ferritin_prok"/>
</dbReference>
<dbReference type="Pfam" id="PF00210">
    <property type="entry name" value="Ferritin"/>
    <property type="match status" value="1"/>
</dbReference>
<dbReference type="InterPro" id="IPR009040">
    <property type="entry name" value="Ferritin-like_diiron"/>
</dbReference>
<keyword evidence="2" id="KW-0479">Metal-binding</keyword>
<evidence type="ECO:0000256" key="4">
    <source>
        <dbReference type="ARBA" id="ARBA00023004"/>
    </source>
</evidence>
<dbReference type="InterPro" id="IPR001519">
    <property type="entry name" value="Ferritin"/>
</dbReference>
<dbReference type="GO" id="GO:0008198">
    <property type="term" value="F:ferrous iron binding"/>
    <property type="evidence" value="ECO:0007669"/>
    <property type="project" value="TreeGrafter"/>
</dbReference>
<dbReference type="PANTHER" id="PTHR11431">
    <property type="entry name" value="FERRITIN"/>
    <property type="match status" value="1"/>
</dbReference>
<evidence type="ECO:0000256" key="2">
    <source>
        <dbReference type="ARBA" id="ARBA00022723"/>
    </source>
</evidence>
<evidence type="ECO:0000256" key="1">
    <source>
        <dbReference type="ARBA" id="ARBA00022434"/>
    </source>
</evidence>
<dbReference type="InterPro" id="IPR008331">
    <property type="entry name" value="Ferritin_DPS_dom"/>
</dbReference>
<dbReference type="GO" id="GO:0006826">
    <property type="term" value="P:iron ion transport"/>
    <property type="evidence" value="ECO:0007669"/>
    <property type="project" value="InterPro"/>
</dbReference>
<proteinExistence type="predicted"/>
<dbReference type="SUPFAM" id="SSF47240">
    <property type="entry name" value="Ferritin-like"/>
    <property type="match status" value="1"/>
</dbReference>
<dbReference type="CDD" id="cd01055">
    <property type="entry name" value="Nonheme_Ferritin"/>
    <property type="match status" value="1"/>
</dbReference>
<dbReference type="PROSITE" id="PS50905">
    <property type="entry name" value="FERRITIN_LIKE"/>
    <property type="match status" value="1"/>
</dbReference>
<gene>
    <name evidence="6" type="ORF">FLSS-27_0021</name>
</gene>
<dbReference type="InterPro" id="IPR012347">
    <property type="entry name" value="Ferritin-like"/>
</dbReference>
<name>M1Q2K4_9ZZZZ</name>
<dbReference type="FunFam" id="1.20.1260.10:FF:000001">
    <property type="entry name" value="Non-heme ferritin"/>
    <property type="match status" value="1"/>
</dbReference>
<dbReference type="EMBL" id="JX684093">
    <property type="protein sequence ID" value="AGF93472.1"/>
    <property type="molecule type" value="Genomic_DNA"/>
</dbReference>
<dbReference type="AlphaFoldDB" id="M1Q2K4"/>
<keyword evidence="4" id="KW-0408">Iron</keyword>
<dbReference type="GO" id="GO:0008199">
    <property type="term" value="F:ferric iron binding"/>
    <property type="evidence" value="ECO:0007669"/>
    <property type="project" value="InterPro"/>
</dbReference>
<keyword evidence="3" id="KW-0560">Oxidoreductase</keyword>
<feature type="domain" description="Ferritin-like diiron" evidence="5">
    <location>
        <begin position="1"/>
        <end position="144"/>
    </location>
</feature>
<dbReference type="Gene3D" id="1.20.1260.10">
    <property type="match status" value="1"/>
</dbReference>
<dbReference type="PANTHER" id="PTHR11431:SF127">
    <property type="entry name" value="BACTERIAL NON-HEME FERRITIN"/>
    <property type="match status" value="1"/>
</dbReference>
<keyword evidence="1" id="KW-0409">Iron storage</keyword>
<accession>M1Q2K4</accession>
<dbReference type="GO" id="GO:0004322">
    <property type="term" value="F:ferroxidase activity"/>
    <property type="evidence" value="ECO:0007669"/>
    <property type="project" value="TreeGrafter"/>
</dbReference>
<dbReference type="InterPro" id="IPR009078">
    <property type="entry name" value="Ferritin-like_SF"/>
</dbReference>
<evidence type="ECO:0000256" key="3">
    <source>
        <dbReference type="ARBA" id="ARBA00023002"/>
    </source>
</evidence>
<evidence type="ECO:0000313" key="6">
    <source>
        <dbReference type="EMBL" id="AGF93472.1"/>
    </source>
</evidence>
<dbReference type="GO" id="GO:0042802">
    <property type="term" value="F:identical protein binding"/>
    <property type="evidence" value="ECO:0007669"/>
    <property type="project" value="UniProtKB-ARBA"/>
</dbReference>
<organism evidence="6">
    <name type="scientific">uncultured organism</name>
    <dbReference type="NCBI Taxonomy" id="155900"/>
    <lineage>
        <taxon>unclassified sequences</taxon>
        <taxon>environmental samples</taxon>
    </lineage>
</organism>
<evidence type="ECO:0000259" key="5">
    <source>
        <dbReference type="PROSITE" id="PS50905"/>
    </source>
</evidence>
<reference evidence="6" key="1">
    <citation type="journal article" date="2013" name="Syst. Appl. Microbiol.">
        <title>New insights into the archaeal diversity of a hypersaline microbial mat obtained by a metagenomic approach.</title>
        <authorList>
            <person name="Lopez-Lopez A."/>
            <person name="Richter M."/>
            <person name="Pena A."/>
            <person name="Tamames J."/>
            <person name="Rossello-Mora R."/>
        </authorList>
    </citation>
    <scope>NUCLEOTIDE SEQUENCE</scope>
</reference>
<sequence length="170" mass="19553">MNETIEQALNDQINEELNSYYIYLSMEAYFESESLDGFATWMELQAQEEVEHAMRIFRFLNDRGGRVKLQSIEEPKQDWSSPLEAFEDAYEHEQYITKKINELADLADEHDDKATLNMLDWFIEEQVEEEASTEAIVEKLELVGESGSGLLALDKALAGRQVTDESNSSE</sequence>
<protein>
    <submittedName>
        <fullName evidence="6">Ferritin and Dps</fullName>
    </submittedName>
</protein>